<dbReference type="InterPro" id="IPR027396">
    <property type="entry name" value="DsrEFH-like"/>
</dbReference>
<dbReference type="Pfam" id="PF01206">
    <property type="entry name" value="TusA"/>
    <property type="match status" value="1"/>
</dbReference>
<dbReference type="Gene3D" id="3.30.110.40">
    <property type="entry name" value="TusA-like domain"/>
    <property type="match status" value="1"/>
</dbReference>
<dbReference type="Proteomes" id="UP000811545">
    <property type="component" value="Unassembled WGS sequence"/>
</dbReference>
<sequence>MIFMDLTGLPCPQPVIRVKKALEEGNNYLEIIVDNETALNNLLRFASSRNITASWMVEEGNYKIKLETEMKTQPIVKDGQGKTLFLSSRYLGKGDDELGELLMKSFLNTLLQTSSLPETLVLMNTGVQLACDENCCQPLKKLEEMGVNILVCGTCLKYFNLENELKAGKISNMFEILEYLLLRDVTTV</sequence>
<reference evidence="2 3" key="1">
    <citation type="journal article" date="2021" name="bioRxiv">
        <title>Unique metabolic strategies in Hadean analogues reveal hints for primordial physiology.</title>
        <authorList>
            <person name="Nobu M.K."/>
            <person name="Nakai R."/>
            <person name="Tamazawa S."/>
            <person name="Mori H."/>
            <person name="Toyoda A."/>
            <person name="Ijiri A."/>
            <person name="Suzuki S."/>
            <person name="Kurokawa K."/>
            <person name="Kamagata Y."/>
            <person name="Tamaki H."/>
        </authorList>
    </citation>
    <scope>NUCLEOTIDE SEQUENCE [LARGE SCALE GENOMIC DNA]</scope>
    <source>
        <strain evidence="2">BS525</strain>
    </source>
</reference>
<protein>
    <recommendedName>
        <fullName evidence="1">UPF0033 domain-containing protein</fullName>
    </recommendedName>
</protein>
<dbReference type="SUPFAM" id="SSF75169">
    <property type="entry name" value="DsrEFH-like"/>
    <property type="match status" value="1"/>
</dbReference>
<evidence type="ECO:0000313" key="3">
    <source>
        <dbReference type="Proteomes" id="UP000811545"/>
    </source>
</evidence>
<name>A0A9E2F5P0_PSYF1</name>
<dbReference type="AlphaFoldDB" id="A0A9E2F5P0"/>
<dbReference type="NCBIfam" id="TIGR03527">
    <property type="entry name" value="selenium_YedF"/>
    <property type="match status" value="1"/>
</dbReference>
<organism evidence="2 3">
    <name type="scientific">Psychracetigena formicireducens</name>
    <dbReference type="NCBI Taxonomy" id="2986056"/>
    <lineage>
        <taxon>Bacteria</taxon>
        <taxon>Bacillati</taxon>
        <taxon>Candidatus Lithacetigenota</taxon>
        <taxon>Candidatus Psychracetigena</taxon>
    </lineage>
</organism>
<proteinExistence type="predicted"/>
<evidence type="ECO:0000313" key="2">
    <source>
        <dbReference type="EMBL" id="MBT9144555.1"/>
    </source>
</evidence>
<comment type="caution">
    <text evidence="2">The sequence shown here is derived from an EMBL/GenBank/DDBJ whole genome shotgun (WGS) entry which is preliminary data.</text>
</comment>
<dbReference type="SUPFAM" id="SSF64307">
    <property type="entry name" value="SirA-like"/>
    <property type="match status" value="1"/>
</dbReference>
<dbReference type="InterPro" id="IPR036868">
    <property type="entry name" value="TusA-like_sf"/>
</dbReference>
<accession>A0A9E2F5P0</accession>
<dbReference type="EMBL" id="QLTW01000011">
    <property type="protein sequence ID" value="MBT9144555.1"/>
    <property type="molecule type" value="Genomic_DNA"/>
</dbReference>
<dbReference type="InterPro" id="IPR001455">
    <property type="entry name" value="TusA-like"/>
</dbReference>
<feature type="domain" description="UPF0033" evidence="1">
    <location>
        <begin position="4"/>
        <end position="66"/>
    </location>
</feature>
<gene>
    <name evidence="2" type="ORF">DDT42_00397</name>
</gene>
<evidence type="ECO:0000259" key="1">
    <source>
        <dbReference type="Pfam" id="PF01206"/>
    </source>
</evidence>
<dbReference type="InterPro" id="IPR019870">
    <property type="entry name" value="Se_metab_YedF"/>
</dbReference>